<feature type="region of interest" description="Disordered" evidence="1">
    <location>
        <begin position="1"/>
        <end position="60"/>
    </location>
</feature>
<feature type="compositionally biased region" description="Acidic residues" evidence="1">
    <location>
        <begin position="1"/>
        <end position="46"/>
    </location>
</feature>
<sequence>PDEEEASSETEDPDEEDTEEEDTDGEDAAGEEDGDTQEPASDEEEQPASSGGPAGSIDLSYRSASGETVEVYAVSDGAGYYNLVDADGQALGVRCSGAGSPSGITSYRSQSGALGGSVIGVRAADGSILYGVMDIAGDYEWVVTCMYTDIQQNEDGRYVGVVSGGGTVLLD</sequence>
<accession>A0A9D1WPU2</accession>
<reference evidence="2" key="2">
    <citation type="submission" date="2021-04" db="EMBL/GenBank/DDBJ databases">
        <authorList>
            <person name="Gilroy R."/>
        </authorList>
    </citation>
    <scope>NUCLEOTIDE SEQUENCE</scope>
    <source>
        <strain evidence="2">CHK188-5543</strain>
    </source>
</reference>
<dbReference type="AlphaFoldDB" id="A0A9D1WPU2"/>
<name>A0A9D1WPU2_9FIRM</name>
<dbReference type="EMBL" id="DXES01000043">
    <property type="protein sequence ID" value="HIX65034.1"/>
    <property type="molecule type" value="Genomic_DNA"/>
</dbReference>
<feature type="non-terminal residue" evidence="2">
    <location>
        <position position="1"/>
    </location>
</feature>
<organism evidence="2 3">
    <name type="scientific">Candidatus Anaerotruncus excrementipullorum</name>
    <dbReference type="NCBI Taxonomy" id="2838465"/>
    <lineage>
        <taxon>Bacteria</taxon>
        <taxon>Bacillati</taxon>
        <taxon>Bacillota</taxon>
        <taxon>Clostridia</taxon>
        <taxon>Eubacteriales</taxon>
        <taxon>Oscillospiraceae</taxon>
        <taxon>Anaerotruncus</taxon>
    </lineage>
</organism>
<evidence type="ECO:0000256" key="1">
    <source>
        <dbReference type="SAM" id="MobiDB-lite"/>
    </source>
</evidence>
<proteinExistence type="predicted"/>
<dbReference type="Proteomes" id="UP000886800">
    <property type="component" value="Unassembled WGS sequence"/>
</dbReference>
<evidence type="ECO:0000313" key="3">
    <source>
        <dbReference type="Proteomes" id="UP000886800"/>
    </source>
</evidence>
<protein>
    <submittedName>
        <fullName evidence="2">Uncharacterized protein</fullName>
    </submittedName>
</protein>
<evidence type="ECO:0000313" key="2">
    <source>
        <dbReference type="EMBL" id="HIX65034.1"/>
    </source>
</evidence>
<gene>
    <name evidence="2" type="ORF">H9736_02175</name>
</gene>
<comment type="caution">
    <text evidence="2">The sequence shown here is derived from an EMBL/GenBank/DDBJ whole genome shotgun (WGS) entry which is preliminary data.</text>
</comment>
<reference evidence="2" key="1">
    <citation type="journal article" date="2021" name="PeerJ">
        <title>Extensive microbial diversity within the chicken gut microbiome revealed by metagenomics and culture.</title>
        <authorList>
            <person name="Gilroy R."/>
            <person name="Ravi A."/>
            <person name="Getino M."/>
            <person name="Pursley I."/>
            <person name="Horton D.L."/>
            <person name="Alikhan N.F."/>
            <person name="Baker D."/>
            <person name="Gharbi K."/>
            <person name="Hall N."/>
            <person name="Watson M."/>
            <person name="Adriaenssens E.M."/>
            <person name="Foster-Nyarko E."/>
            <person name="Jarju S."/>
            <person name="Secka A."/>
            <person name="Antonio M."/>
            <person name="Oren A."/>
            <person name="Chaudhuri R.R."/>
            <person name="La Ragione R."/>
            <person name="Hildebrand F."/>
            <person name="Pallen M.J."/>
        </authorList>
    </citation>
    <scope>NUCLEOTIDE SEQUENCE</scope>
    <source>
        <strain evidence="2">CHK188-5543</strain>
    </source>
</reference>